<sequence length="1163" mass="128897">MTDSSGLHFVSPYAFAAMQKVDVVRLAALSDPELRLLLPCLVRMALCAPADQSNAWAQDKKLILRLLSGVEAVNSIVALLSVDFHALEQDARKEQQLRHKAGGSNSESILVSQLQHGLTLEFEHSDPLRRLRLALSELLAIMNKVADSSGEFFLKSSELFESPVYLEEVADVLCILQAELPSLLPIVDVAEALLHVRNGDWFLCLLVANVPDSFNEVCRGLIKNGERQDEESVGGRRRTEALRQLCQMNPSQALNIRAMVVQECHLPGLGVALTLDYKPDSADEAVSPLVSYVSGLLLGTNGKVRTWFGMFIRNGQQVRERESSSVLWQMRRQLLLELVAILPRSRGTHVPSGSDPESCPGYSGLREEHVVKASALLRLYCALMGIAGLRPTDEEAEQLLQLMTSRPPATPAGVRFVSLSFCKLLAFPTLVSTPEQEQLMVIWLTWMIKEEEYFESAAGVSASFGEMLLLVAMYFHSNQLGAIIELVCSTLGMKIAIKPSSLNKMKTIFTHEIFTEQVVTAHAVRVAVTNSLSANIAGFLPIHCIYQLLKSRAFTKHKVSIKDWIFRQLCETTTPLHTQLLPLIDVYINSILTPASKANPEATNQPITEQEILNVFQGHAGVGRCQYSITTQLLILYYILSYEEALLGNTKTLALMQKKPKSYSAALMDQIPIKHLIRQAQGLQQELGGLHSALLRLLATNYPHLCMVEGWICEEEVTGTLPLLRRMLLPSCSCRYTQAQLHAAFQNVVLSGPALMRMLEPLTLLSAADLIPYAEALTANMGLLLQPGVARRLLQTVSKLWMVLNTVMPRRLWVMTVNALQPSAKLLRQHCYTQNDLLVDPLIVLRCDPRVFRCPPLMDITLHMLNGYLLASKAYLNAHLKETAEFDRQTQTISNLGLTGQPDTPEVTREELKNALLAAQDSAAVQILLEVCLPSSQEEAGVVDLREVQCLICCLLHQMFIADPNIAKLVHFQGYPQALLPLTVAGIPSMHICLDFIPELLAQPQQEKQIFAIQLLSHLCTQYALPKSLSVARLAISVMGTLLTVLTRPRRFVFFMPTLPCLVPFCRAFPPLYDDVVSLLVQVGQVCAADVATKSRDIDPFIARLQHVKGRLKESLGSDMGLSKMSLPKRSAEELGAADPDVQLCYCIEAAFMDIVETCIQGF</sequence>
<proteinExistence type="inferred from homology"/>
<dbReference type="PANTHER" id="PTHR28608">
    <property type="entry name" value="INTEGRATOR COMPLEX SUBUNIT 2"/>
    <property type="match status" value="1"/>
</dbReference>
<protein>
    <recommendedName>
        <fullName evidence="6">Integrator complex subunit 2</fullName>
    </recommendedName>
</protein>
<evidence type="ECO:0000256" key="2">
    <source>
        <dbReference type="ARBA" id="ARBA00006705"/>
    </source>
</evidence>
<dbReference type="InterPro" id="IPR026236">
    <property type="entry name" value="Int2_metazoa"/>
</dbReference>
<keyword evidence="5" id="KW-1185">Reference proteome</keyword>
<keyword evidence="3" id="KW-0539">Nucleus</keyword>
<accession>A0AAY5F5M3</accession>
<comment type="subcellular location">
    <subcellularLocation>
        <location evidence="1">Nucleus</location>
    </subcellularLocation>
</comment>
<dbReference type="GeneTree" id="ENSGT00390000011888"/>
<evidence type="ECO:0000256" key="3">
    <source>
        <dbReference type="ARBA" id="ARBA00023242"/>
    </source>
</evidence>
<dbReference type="InterPro" id="IPR029321">
    <property type="entry name" value="INTS2"/>
</dbReference>
<dbReference type="AlphaFoldDB" id="A0AAY5F5M3"/>
<organism evidence="4 5">
    <name type="scientific">Electrophorus electricus</name>
    <name type="common">Electric eel</name>
    <name type="synonym">Gymnotus electricus</name>
    <dbReference type="NCBI Taxonomy" id="8005"/>
    <lineage>
        <taxon>Eukaryota</taxon>
        <taxon>Metazoa</taxon>
        <taxon>Chordata</taxon>
        <taxon>Craniata</taxon>
        <taxon>Vertebrata</taxon>
        <taxon>Euteleostomi</taxon>
        <taxon>Actinopterygii</taxon>
        <taxon>Neopterygii</taxon>
        <taxon>Teleostei</taxon>
        <taxon>Ostariophysi</taxon>
        <taxon>Gymnotiformes</taxon>
        <taxon>Gymnotoidei</taxon>
        <taxon>Gymnotidae</taxon>
        <taxon>Electrophorus</taxon>
    </lineage>
</organism>
<dbReference type="GO" id="GO:0032039">
    <property type="term" value="C:integrator complex"/>
    <property type="evidence" value="ECO:0007669"/>
    <property type="project" value="InterPro"/>
</dbReference>
<evidence type="ECO:0000313" key="4">
    <source>
        <dbReference type="Ensembl" id="ENSEEEP00000064317.1"/>
    </source>
</evidence>
<comment type="similarity">
    <text evidence="2">Belongs to the Integrator subunit 2 family.</text>
</comment>
<name>A0AAY5F5M3_ELEEL</name>
<dbReference type="PRINTS" id="PR02105">
    <property type="entry name" value="INTSUBUNIT2"/>
</dbReference>
<evidence type="ECO:0000256" key="1">
    <source>
        <dbReference type="ARBA" id="ARBA00004123"/>
    </source>
</evidence>
<dbReference type="Ensembl" id="ENSEEET00000057867.1">
    <property type="protein sequence ID" value="ENSEEEP00000064317.1"/>
    <property type="gene ID" value="ENSEEEG00000001393.2"/>
</dbReference>
<evidence type="ECO:0008006" key="6">
    <source>
        <dbReference type="Google" id="ProtNLM"/>
    </source>
</evidence>
<reference evidence="4" key="3">
    <citation type="submission" date="2025-09" db="UniProtKB">
        <authorList>
            <consortium name="Ensembl"/>
        </authorList>
    </citation>
    <scope>IDENTIFICATION</scope>
</reference>
<evidence type="ECO:0000313" key="5">
    <source>
        <dbReference type="Proteomes" id="UP000314983"/>
    </source>
</evidence>
<gene>
    <name evidence="4" type="primary">INTS2</name>
</gene>
<dbReference type="PANTHER" id="PTHR28608:SF1">
    <property type="entry name" value="INTEGRATOR COMPLEX SUBUNIT 2"/>
    <property type="match status" value="1"/>
</dbReference>
<reference evidence="4" key="2">
    <citation type="submission" date="2025-08" db="UniProtKB">
        <authorList>
            <consortium name="Ensembl"/>
        </authorList>
    </citation>
    <scope>IDENTIFICATION</scope>
</reference>
<dbReference type="Proteomes" id="UP000314983">
    <property type="component" value="Chromosome 17"/>
</dbReference>
<dbReference type="Pfam" id="PF14750">
    <property type="entry name" value="INTS2"/>
    <property type="match status" value="1"/>
</dbReference>
<dbReference type="GO" id="GO:0034472">
    <property type="term" value="P:snRNA 3'-end processing"/>
    <property type="evidence" value="ECO:0007669"/>
    <property type="project" value="TreeGrafter"/>
</dbReference>
<reference evidence="4 5" key="1">
    <citation type="submission" date="2020-05" db="EMBL/GenBank/DDBJ databases">
        <title>Electrophorus electricus (electric eel) genome, fEleEle1, primary haplotype.</title>
        <authorList>
            <person name="Myers G."/>
            <person name="Meyer A."/>
            <person name="Fedrigo O."/>
            <person name="Formenti G."/>
            <person name="Rhie A."/>
            <person name="Tracey A."/>
            <person name="Sims Y."/>
            <person name="Jarvis E.D."/>
        </authorList>
    </citation>
    <scope>NUCLEOTIDE SEQUENCE [LARGE SCALE GENOMIC DNA]</scope>
</reference>